<dbReference type="AlphaFoldDB" id="A0A545TAF0"/>
<sequence>MVFKKFCVVVIALYAAVALAADPPFYSHKSKGAIKGADVVAYFDLEPGARAVMGKDEFVYEWKGATWKFASAENRDKFSRDPEAYAPQYGGYCAFSVSRNFTTSIRPNSWTIIDGKLYLNYNNTSMKKFLKDPAAMVQRADGNWPGVLKNCEKRGNCR</sequence>
<feature type="domain" description="YHS" evidence="2">
    <location>
        <begin position="55"/>
        <end position="89"/>
    </location>
</feature>
<keyword evidence="4" id="KW-1185">Reference proteome</keyword>
<reference evidence="3 4" key="1">
    <citation type="submission" date="2019-06" db="EMBL/GenBank/DDBJ databases">
        <title>Whole genome sequence for Cellvibrionaceae sp. R142.</title>
        <authorList>
            <person name="Wang G."/>
        </authorList>
    </citation>
    <scope>NUCLEOTIDE SEQUENCE [LARGE SCALE GENOMIC DNA]</scope>
    <source>
        <strain evidence="3 4">R142</strain>
    </source>
</reference>
<comment type="caution">
    <text evidence="3">The sequence shown here is derived from an EMBL/GenBank/DDBJ whole genome shotgun (WGS) entry which is preliminary data.</text>
</comment>
<dbReference type="OrthoDB" id="344729at2"/>
<evidence type="ECO:0000256" key="1">
    <source>
        <dbReference type="SAM" id="SignalP"/>
    </source>
</evidence>
<evidence type="ECO:0000313" key="4">
    <source>
        <dbReference type="Proteomes" id="UP000319732"/>
    </source>
</evidence>
<evidence type="ECO:0000259" key="2">
    <source>
        <dbReference type="Pfam" id="PF04945"/>
    </source>
</evidence>
<proteinExistence type="predicted"/>
<dbReference type="Proteomes" id="UP000319732">
    <property type="component" value="Unassembled WGS sequence"/>
</dbReference>
<dbReference type="InterPro" id="IPR007029">
    <property type="entry name" value="YHS_dom"/>
</dbReference>
<dbReference type="Pfam" id="PF04945">
    <property type="entry name" value="YHS"/>
    <property type="match status" value="1"/>
</dbReference>
<organism evidence="3 4">
    <name type="scientific">Exilibacterium tricleocarpae</name>
    <dbReference type="NCBI Taxonomy" id="2591008"/>
    <lineage>
        <taxon>Bacteria</taxon>
        <taxon>Pseudomonadati</taxon>
        <taxon>Pseudomonadota</taxon>
        <taxon>Gammaproteobacteria</taxon>
        <taxon>Cellvibrionales</taxon>
        <taxon>Cellvibrionaceae</taxon>
        <taxon>Exilibacterium</taxon>
    </lineage>
</organism>
<dbReference type="NCBIfam" id="NF041384">
    <property type="entry name" value="YHS_seleno_dom"/>
    <property type="match status" value="1"/>
</dbReference>
<dbReference type="EMBL" id="VHSG01000017">
    <property type="protein sequence ID" value="TQV74188.1"/>
    <property type="molecule type" value="Genomic_DNA"/>
</dbReference>
<dbReference type="RefSeq" id="WP_142905411.1">
    <property type="nucleotide sequence ID" value="NZ_ML660096.1"/>
</dbReference>
<gene>
    <name evidence="3" type="ORF">FKG94_16405</name>
</gene>
<evidence type="ECO:0000313" key="3">
    <source>
        <dbReference type="EMBL" id="TQV74188.1"/>
    </source>
</evidence>
<keyword evidence="1" id="KW-0732">Signal</keyword>
<accession>A0A545TAF0</accession>
<name>A0A545TAF0_9GAMM</name>
<feature type="signal peptide" evidence="1">
    <location>
        <begin position="1"/>
        <end position="20"/>
    </location>
</feature>
<feature type="chain" id="PRO_5021847314" evidence="1">
    <location>
        <begin position="21"/>
        <end position="158"/>
    </location>
</feature>
<protein>
    <submittedName>
        <fullName evidence="3">YHS domain-containing protein</fullName>
    </submittedName>
</protein>